<proteinExistence type="predicted"/>
<reference evidence="2 3" key="1">
    <citation type="submission" date="2006-06" db="EMBL/GenBank/DDBJ databases">
        <authorList>
            <person name="Moran M.A."/>
            <person name="Ferriera S."/>
            <person name="Johnson J."/>
            <person name="Kravitz S."/>
            <person name="Beeson K."/>
            <person name="Sutton G."/>
            <person name="Rogers Y.-H."/>
            <person name="Friedman R."/>
            <person name="Frazier M."/>
            <person name="Venter J.C."/>
        </authorList>
    </citation>
    <scope>NUCLEOTIDE SEQUENCE [LARGE SCALE GENOMIC DNA]</scope>
    <source>
        <strain evidence="2 3">E-37</strain>
    </source>
</reference>
<gene>
    <name evidence="2" type="ORF">SSE37_23274</name>
</gene>
<protein>
    <submittedName>
        <fullName evidence="2">Uncharacterized protein</fullName>
    </submittedName>
</protein>
<organism evidence="2 3">
    <name type="scientific">Sagittula stellata (strain ATCC 700073 / DSM 11524 / E-37)</name>
    <dbReference type="NCBI Taxonomy" id="388399"/>
    <lineage>
        <taxon>Bacteria</taxon>
        <taxon>Pseudomonadati</taxon>
        <taxon>Pseudomonadota</taxon>
        <taxon>Alphaproteobacteria</taxon>
        <taxon>Rhodobacterales</taxon>
        <taxon>Roseobacteraceae</taxon>
        <taxon>Sagittula</taxon>
    </lineage>
</organism>
<evidence type="ECO:0000256" key="1">
    <source>
        <dbReference type="SAM" id="Phobius"/>
    </source>
</evidence>
<evidence type="ECO:0000313" key="3">
    <source>
        <dbReference type="Proteomes" id="UP000005713"/>
    </source>
</evidence>
<feature type="transmembrane region" description="Helical" evidence="1">
    <location>
        <begin position="12"/>
        <end position="36"/>
    </location>
</feature>
<dbReference type="EMBL" id="AAYA01000003">
    <property type="protein sequence ID" value="EBA09215.1"/>
    <property type="molecule type" value="Genomic_DNA"/>
</dbReference>
<name>A3K0A0_SAGS3</name>
<dbReference type="eggNOG" id="ENOG5032YDV">
    <property type="taxonomic scope" value="Bacteria"/>
</dbReference>
<dbReference type="AlphaFoldDB" id="A3K0A0"/>
<dbReference type="Proteomes" id="UP000005713">
    <property type="component" value="Unassembled WGS sequence"/>
</dbReference>
<feature type="transmembrane region" description="Helical" evidence="1">
    <location>
        <begin position="48"/>
        <end position="71"/>
    </location>
</feature>
<keyword evidence="1" id="KW-0472">Membrane</keyword>
<keyword evidence="3" id="KW-1185">Reference proteome</keyword>
<keyword evidence="1" id="KW-1133">Transmembrane helix</keyword>
<keyword evidence="1" id="KW-0812">Transmembrane</keyword>
<sequence length="115" mass="12451">MMEGAMPKLIRLYILQVCAGFGLSAIFVGLLLWANVANLWHLVSTSPVGWIAVAMLFFANGIVFAGVQFAISVMRMGEDDTPGGGKRQPGHLPAPLALRVPVEKKSAGDRAFRRR</sequence>
<comment type="caution">
    <text evidence="2">The sequence shown here is derived from an EMBL/GenBank/DDBJ whole genome shotgun (WGS) entry which is preliminary data.</text>
</comment>
<evidence type="ECO:0000313" key="2">
    <source>
        <dbReference type="EMBL" id="EBA09215.1"/>
    </source>
</evidence>
<accession>A3K0A0</accession>